<dbReference type="InterPro" id="IPR029154">
    <property type="entry name" value="HIBADH-like_NADP-bd"/>
</dbReference>
<reference evidence="5" key="1">
    <citation type="journal article" date="2019" name="Int. J. Syst. Evol. Microbiol.">
        <title>The Global Catalogue of Microorganisms (GCM) 10K type strain sequencing project: providing services to taxonomists for standard genome sequencing and annotation.</title>
        <authorList>
            <consortium name="The Broad Institute Genomics Platform"/>
            <consortium name="The Broad Institute Genome Sequencing Center for Infectious Disease"/>
            <person name="Wu L."/>
            <person name="Ma J."/>
        </authorList>
    </citation>
    <scope>NUCLEOTIDE SEQUENCE [LARGE SCALE GENOMIC DNA]</scope>
    <source>
        <strain evidence="5">CGMCC 1.6774</strain>
    </source>
</reference>
<dbReference type="InterPro" id="IPR036291">
    <property type="entry name" value="NAD(P)-bd_dom_sf"/>
</dbReference>
<keyword evidence="5" id="KW-1185">Reference proteome</keyword>
<dbReference type="SUPFAM" id="SSF51735">
    <property type="entry name" value="NAD(P)-binding Rossmann-fold domains"/>
    <property type="match status" value="1"/>
</dbReference>
<dbReference type="InterPro" id="IPR051265">
    <property type="entry name" value="HIBADH-related_NP60_sf"/>
</dbReference>
<dbReference type="EMBL" id="JBHUIW010000005">
    <property type="protein sequence ID" value="MFD2181838.1"/>
    <property type="molecule type" value="Genomic_DNA"/>
</dbReference>
<dbReference type="PANTHER" id="PTHR43580:SF2">
    <property type="entry name" value="CYTOKINE-LIKE NUCLEAR FACTOR N-PAC"/>
    <property type="match status" value="1"/>
</dbReference>
<protein>
    <submittedName>
        <fullName evidence="4">NAD(P)-dependent oxidoreductase</fullName>
        <ecNumber evidence="4">1.1.-.-</ecNumber>
    </submittedName>
</protein>
<evidence type="ECO:0000313" key="5">
    <source>
        <dbReference type="Proteomes" id="UP001597314"/>
    </source>
</evidence>
<dbReference type="InterPro" id="IPR008927">
    <property type="entry name" value="6-PGluconate_DH-like_C_sf"/>
</dbReference>
<feature type="region of interest" description="Disordered" evidence="1">
    <location>
        <begin position="42"/>
        <end position="65"/>
    </location>
</feature>
<accession>A0ABW5AFW6</accession>
<feature type="domain" description="3-hydroxyisobutyrate dehydrogenase-like NAD-binding" evidence="3">
    <location>
        <begin position="234"/>
        <end position="345"/>
    </location>
</feature>
<evidence type="ECO:0000256" key="1">
    <source>
        <dbReference type="SAM" id="MobiDB-lite"/>
    </source>
</evidence>
<name>A0ABW5AFW6_9BRAD</name>
<dbReference type="EC" id="1.1.-.-" evidence="4"/>
<evidence type="ECO:0000259" key="2">
    <source>
        <dbReference type="Pfam" id="PF03446"/>
    </source>
</evidence>
<dbReference type="SUPFAM" id="SSF48179">
    <property type="entry name" value="6-phosphogluconate dehydrogenase C-terminal domain-like"/>
    <property type="match status" value="1"/>
</dbReference>
<gene>
    <name evidence="4" type="ORF">ACFSOX_06710</name>
</gene>
<dbReference type="RefSeq" id="WP_378477024.1">
    <property type="nucleotide sequence ID" value="NZ_JBHUIW010000005.1"/>
</dbReference>
<organism evidence="4 5">
    <name type="scientific">Rhodoplanes azumiensis</name>
    <dbReference type="NCBI Taxonomy" id="1897628"/>
    <lineage>
        <taxon>Bacteria</taxon>
        <taxon>Pseudomonadati</taxon>
        <taxon>Pseudomonadota</taxon>
        <taxon>Alphaproteobacteria</taxon>
        <taxon>Hyphomicrobiales</taxon>
        <taxon>Nitrobacteraceae</taxon>
        <taxon>Rhodoplanes</taxon>
    </lineage>
</organism>
<sequence length="380" mass="40907">MQTIARRLVLRRTRRAAIAAVPSSTRRAVPCITPVDVIHATRSAPRKRIRPRGSRTSEESTRMAQNTQKVGWIGMGRMGYAMAERLVKSGHDVSIWNRTRAKAEPLAAYGGKIVDKPSDLAGVDVLFSIVSTGDDLKQVYFGENGAATGAKVPPVLVDCSTISVESSADIRAELTKRGGEFVACPVSGNAKVIKAGKLSAVASGPEAAFRKAEALINVIAPHGVSYVGDGELARVCKIAHNVMLGVVIENLIEITLLVNKMGVSRSAFLKFLNNSVMGSTFTAYKSPALVNLDWTTTFTPELMRKDMDLGLALGREMDVTMPVTAAAREMIQTHFGAAQLQKDPDAYLEKDFAALMETMALLSGMKIEPENVPTPTGLEH</sequence>
<comment type="caution">
    <text evidence="4">The sequence shown here is derived from an EMBL/GenBank/DDBJ whole genome shotgun (WGS) entry which is preliminary data.</text>
</comment>
<feature type="domain" description="6-phosphogluconate dehydrogenase NADP-binding" evidence="2">
    <location>
        <begin position="69"/>
        <end position="227"/>
    </location>
</feature>
<dbReference type="Gene3D" id="1.10.1040.10">
    <property type="entry name" value="N-(1-d-carboxylethyl)-l-norvaline Dehydrogenase, domain 2"/>
    <property type="match status" value="1"/>
</dbReference>
<dbReference type="Proteomes" id="UP001597314">
    <property type="component" value="Unassembled WGS sequence"/>
</dbReference>
<dbReference type="PANTHER" id="PTHR43580">
    <property type="entry name" value="OXIDOREDUCTASE GLYR1-RELATED"/>
    <property type="match status" value="1"/>
</dbReference>
<dbReference type="Pfam" id="PF03446">
    <property type="entry name" value="NAD_binding_2"/>
    <property type="match status" value="1"/>
</dbReference>
<feature type="compositionally biased region" description="Basic residues" evidence="1">
    <location>
        <begin position="44"/>
        <end position="53"/>
    </location>
</feature>
<dbReference type="GO" id="GO:0016491">
    <property type="term" value="F:oxidoreductase activity"/>
    <property type="evidence" value="ECO:0007669"/>
    <property type="project" value="UniProtKB-KW"/>
</dbReference>
<keyword evidence="4" id="KW-0560">Oxidoreductase</keyword>
<dbReference type="InterPro" id="IPR006115">
    <property type="entry name" value="6PGDH_NADP-bd"/>
</dbReference>
<evidence type="ECO:0000313" key="4">
    <source>
        <dbReference type="EMBL" id="MFD2181838.1"/>
    </source>
</evidence>
<evidence type="ECO:0000259" key="3">
    <source>
        <dbReference type="Pfam" id="PF14833"/>
    </source>
</evidence>
<dbReference type="Pfam" id="PF14833">
    <property type="entry name" value="NAD_binding_11"/>
    <property type="match status" value="1"/>
</dbReference>
<dbReference type="Gene3D" id="3.40.50.720">
    <property type="entry name" value="NAD(P)-binding Rossmann-like Domain"/>
    <property type="match status" value="1"/>
</dbReference>
<proteinExistence type="predicted"/>
<dbReference type="InterPro" id="IPR013328">
    <property type="entry name" value="6PGD_dom2"/>
</dbReference>